<sequence length="1205" mass="127144">MPIRLRAFWLTLVVALALAVAGVLVALDRGPGTTARAAGAAEPCARGYEPVLDALSEVRAEMRREGEGEHGEEAEHEAEEELAREATRELPMLQGVDPEEYDELCVVARRPESMGELTSMFDTQAMARLAPFGAYREGAALASVRQARAVDRVVLPAAAGKAERYGTGPLVVDHPDYPEVNGLGLHRNSGRVDSYAYDPANHRLFAAVASGGIWRSDTLGRSWRNAGGNLPTGVTGAVAWTPARTGTLIALTGEPTFGSSAYTGLGAYWSGDLGRHWTRAKGVPSGALGFALAVDPGHPRRVYAATQRGLFVSRDGGRSYANAVLPTGTCAGVTDVSKRPACNFANSVTDVVVVQPGGRNTTTKAGTVVATVGWRGGQKKNRNGTIQSPRNGVYRSSTGDPRTFRKLAATGFAAQSAIGRTELGQARGSGQDHDILYAIVQDANLLNNGGVSGIDVPEGTSPPLGTTVLNGLYVSTNFGSSWTRLASGTQLALDPTTGSALVGTGTATGYQPGVQGWYNLWVQPDPTRSTASGVPTRLVFGLEELWSNDLPQSGQPLDGSVPVKFRVVGKYFGGNSCLLLSAGLPACPGDREPTDDNSTTHPDQQDGIWIKDPKVPGGVQLVVGNDGGTYRYRFESDDDGELDNSHWGPGDQAGYSTLLPYYAAMANDGTVYGGLQDNGNLKIDPKRNRRHYEVYGGDGFFSAVDPADSDVTYEEYTNAAISVSSDGGSTWKSIDPGLTASKFANPFQMDPRDANHLITAGREVVETLVGPATDSGMTNASDADSSTTTWIKVFDLGTRSHPGSASATSSATDPDNSMSAVANIGSTSYVGFCGHCDTLNKQFSSTAVFKNGLATNVGGKLTSRKGTARGWHIVPAKGLPNRYITSIAIDPDNRKRVFVTLGGYTRRWVPPGVTGDTNSRLGTGNLYRSVDGGRSFVKWSANLPDTTATWVTIRHRQLLVGTDLGAYASNAAGVLRDPKFARMQGLPRGPVSSITLKPNNHNKAVVAQFGRGVWTYLFDSKVPTPSSGTPTAPVMGTPVASYSFEPGAQGWTAAGTPTTWQRGTPGHGNGTAENDSGHAFAISGPTGYVDNDDATLTSPKISLPKGRSVVRFAARTDIEAFDPVTVEWSSDGTTWRQIGSFSGTNPDNPGWTTYNLLLPSPGGDVQVRFHFTSDAFCSSVGVPALCAKNSFDGVHVDDVAVGPAQ</sequence>
<dbReference type="InterPro" id="IPR052025">
    <property type="entry name" value="Xyloglucanase_GH74"/>
</dbReference>
<dbReference type="Gene3D" id="2.130.10.10">
    <property type="entry name" value="YVTN repeat-like/Quinoprotein amine dehydrogenase"/>
    <property type="match status" value="2"/>
</dbReference>
<dbReference type="SUPFAM" id="SSF110296">
    <property type="entry name" value="Oligoxyloglucan reducing end-specific cellobiohydrolase"/>
    <property type="match status" value="1"/>
</dbReference>
<gene>
    <name evidence="2" type="ORF">J2S63_001091</name>
</gene>
<dbReference type="InterPro" id="IPR013320">
    <property type="entry name" value="ConA-like_dom_sf"/>
</dbReference>
<dbReference type="Gene3D" id="2.60.120.200">
    <property type="match status" value="1"/>
</dbReference>
<comment type="caution">
    <text evidence="2">The sequence shown here is derived from an EMBL/GenBank/DDBJ whole genome shotgun (WGS) entry which is preliminary data.</text>
</comment>
<feature type="compositionally biased region" description="Polar residues" evidence="1">
    <location>
        <begin position="383"/>
        <end position="400"/>
    </location>
</feature>
<feature type="region of interest" description="Disordered" evidence="1">
    <location>
        <begin position="62"/>
        <end position="83"/>
    </location>
</feature>
<accession>A0ABU2BSB6</accession>
<evidence type="ECO:0000313" key="2">
    <source>
        <dbReference type="EMBL" id="MDR7361538.1"/>
    </source>
</evidence>
<feature type="region of interest" description="Disordered" evidence="1">
    <location>
        <begin position="376"/>
        <end position="400"/>
    </location>
</feature>
<protein>
    <recommendedName>
        <fullName evidence="4">Exo-alpha-sialidase</fullName>
    </recommendedName>
</protein>
<name>A0ABU2BSB6_9ACTN</name>
<dbReference type="EMBL" id="JAVDYG010000001">
    <property type="protein sequence ID" value="MDR7361538.1"/>
    <property type="molecule type" value="Genomic_DNA"/>
</dbReference>
<dbReference type="PANTHER" id="PTHR43739:SF5">
    <property type="entry name" value="EXO-ALPHA-SIALIDASE"/>
    <property type="match status" value="1"/>
</dbReference>
<proteinExistence type="predicted"/>
<dbReference type="PANTHER" id="PTHR43739">
    <property type="entry name" value="XYLOGLUCANASE (EUROFUNG)"/>
    <property type="match status" value="1"/>
</dbReference>
<evidence type="ECO:0000313" key="3">
    <source>
        <dbReference type="Proteomes" id="UP001183648"/>
    </source>
</evidence>
<feature type="region of interest" description="Disordered" evidence="1">
    <location>
        <begin position="588"/>
        <end position="607"/>
    </location>
</feature>
<evidence type="ECO:0008006" key="4">
    <source>
        <dbReference type="Google" id="ProtNLM"/>
    </source>
</evidence>
<keyword evidence="3" id="KW-1185">Reference proteome</keyword>
<dbReference type="SUPFAM" id="SSF49899">
    <property type="entry name" value="Concanavalin A-like lectins/glucanases"/>
    <property type="match status" value="1"/>
</dbReference>
<organism evidence="2 3">
    <name type="scientific">Nocardioides marmoribigeumensis</name>
    <dbReference type="NCBI Taxonomy" id="433649"/>
    <lineage>
        <taxon>Bacteria</taxon>
        <taxon>Bacillati</taxon>
        <taxon>Actinomycetota</taxon>
        <taxon>Actinomycetes</taxon>
        <taxon>Propionibacteriales</taxon>
        <taxon>Nocardioidaceae</taxon>
        <taxon>Nocardioides</taxon>
    </lineage>
</organism>
<dbReference type="RefSeq" id="WP_310299611.1">
    <property type="nucleotide sequence ID" value="NZ_BAAAPS010000007.1"/>
</dbReference>
<feature type="compositionally biased region" description="Basic and acidic residues" evidence="1">
    <location>
        <begin position="62"/>
        <end position="73"/>
    </location>
</feature>
<dbReference type="InterPro" id="IPR015943">
    <property type="entry name" value="WD40/YVTN_repeat-like_dom_sf"/>
</dbReference>
<dbReference type="Proteomes" id="UP001183648">
    <property type="component" value="Unassembled WGS sequence"/>
</dbReference>
<evidence type="ECO:0000256" key="1">
    <source>
        <dbReference type="SAM" id="MobiDB-lite"/>
    </source>
</evidence>
<reference evidence="2 3" key="1">
    <citation type="submission" date="2023-07" db="EMBL/GenBank/DDBJ databases">
        <title>Sequencing the genomes of 1000 actinobacteria strains.</title>
        <authorList>
            <person name="Klenk H.-P."/>
        </authorList>
    </citation>
    <scope>NUCLEOTIDE SEQUENCE [LARGE SCALE GENOMIC DNA]</scope>
    <source>
        <strain evidence="2 3">DSM 19426</strain>
    </source>
</reference>